<dbReference type="Gene3D" id="2.10.10.90">
    <property type="match status" value="1"/>
</dbReference>
<dbReference type="EMBL" id="LR796299">
    <property type="protein sequence ID" value="CAB4135300.1"/>
    <property type="molecule type" value="Genomic_DNA"/>
</dbReference>
<organism evidence="1">
    <name type="scientific">uncultured Caudovirales phage</name>
    <dbReference type="NCBI Taxonomy" id="2100421"/>
    <lineage>
        <taxon>Viruses</taxon>
        <taxon>Duplodnaviria</taxon>
        <taxon>Heunggongvirae</taxon>
        <taxon>Uroviricota</taxon>
        <taxon>Caudoviricetes</taxon>
        <taxon>Peduoviridae</taxon>
        <taxon>Maltschvirus</taxon>
        <taxon>Maltschvirus maltsch</taxon>
    </lineage>
</organism>
<evidence type="ECO:0000313" key="1">
    <source>
        <dbReference type="EMBL" id="CAB4135300.1"/>
    </source>
</evidence>
<sequence>MPQFTITVNRPEVSVSTTQTGPSVTINETPVSITQNTSNIAVTSAPHSVTVNTAATTIQTTTLDEAFQGEWGGSVTYHRGDLVRYEQSVYVYIDTTPRTTNAPDVDTDYWVLLFSETGLTGEQVIGLNRAINLTTWDPATEYSIGDIVVLRGDYEDSMDPVSNTTYPKFTLYRLCHISGSINVNPSTHCTVPSLDESNNLIFDANSAWQNLSGVRSIDGFSGDISLQALLDHGSVSLNALSFEQGSNENHGSFVVHADDSYFYGNALYIGGSTSDQLVGFLLTNSGGSGYVVMDPADGKIKFTNDLTNVYPLPTSTDDLAEGSTNKYYNNTLVADYLANNIITANEFRAVTGGYMVITDQAENNYFYVDDNATQVGAGSHTWQFNNDGSTSFPTFSLPATDGSASQVLTTNGSGVVTFATPSTSNITEGTNLFYTTTRFDDRLATKTTDNVSEGTTNKYFTNTRFDDRLATKSTTNLAEGTNLYYTTARQNTDFDARLGTKSTTNLAEGTNLYYTSTRANSDFDTRLATKSTTNLSEGTNLYHTDSRVRSALSGSTGITYNNTTGAIAVDTSTIATQSYVGTAIANLVDSSPSTLDTLNELAAALGDDPNFATTTATAIGTKLATADFTSTADTWLGTKSTTNLAEGTNLYHTTARARGAVSGGTGVTYDSGTGVISIGQSVATSADVTFNTVNANITDSNYVVGQLIATRNTSYTPPASPLTTITGSNGIVISSSTGGANGYGANIAVRYHSGDTTAAGNNAAALITSVANGTSASPSGIVTNQVTGTWNSDGYTSGTSSNYAAQISGANAGAGTSALNPFQLQFYARQNFINTTDTPRAITGASGTGSVATLTFATQTVPPYSVGQTVTIAGMTPSGYNGTVVITVATSSSISYTNATTGFTSGGTIAITTPVTGASGTGSVATLTFTTQNTAPYAVGQTVTIAGMTPSGYNGSVVITAASTSSISYANATTGFTSGGTIGAANTVTAAGMGYRFRGYPNSTNLTTGNRINFYDHTASAATFKSDAYTFADSVITGSTLTQKNYMTLGATTGSVNQDTFTVKNTAATSTYASFASAVGTINQDTFTVKNSAATGTYASFASAVGTINQDTFTVKNTAATTTYATFASTGHTLSAAGLHTFTRTTTGTPGSPEGRPSLNIQLTRTDQATPNNNDSTSFRTRVAGSNGTFYTLSDVNSSYSTTGNVGWNLSLANGDQTTGSFSGLSVISAGITSTTIRAGTASATPGASTVSDILTIGSTSVTSTKPIGFPVYTATAANAITGSVGQQICISNSAQGANPNGMMAFWDTTNARWSYIHDNSAV</sequence>
<proteinExistence type="predicted"/>
<dbReference type="EMBL" id="LR796616">
    <property type="protein sequence ID" value="CAB4154507.1"/>
    <property type="molecule type" value="Genomic_DNA"/>
</dbReference>
<protein>
    <submittedName>
        <fullName evidence="1">Uncharacterized protein</fullName>
    </submittedName>
</protein>
<accession>A0A6J5LQL4</accession>
<evidence type="ECO:0000313" key="2">
    <source>
        <dbReference type="EMBL" id="CAB4154507.1"/>
    </source>
</evidence>
<name>A0A6J5LQL4_9CAUD</name>
<reference evidence="1" key="1">
    <citation type="submission" date="2020-04" db="EMBL/GenBank/DDBJ databases">
        <authorList>
            <person name="Chiriac C."/>
            <person name="Salcher M."/>
            <person name="Ghai R."/>
            <person name="Kavagutti S V."/>
        </authorList>
    </citation>
    <scope>NUCLEOTIDE SEQUENCE</scope>
</reference>
<gene>
    <name evidence="1" type="ORF">UFOVP284_12</name>
    <name evidence="2" type="ORF">UFOVP646_10</name>
</gene>